<dbReference type="EMBL" id="JAQQWK010000006">
    <property type="protein sequence ID" value="KAK8039507.1"/>
    <property type="molecule type" value="Genomic_DNA"/>
</dbReference>
<evidence type="ECO:0000259" key="2">
    <source>
        <dbReference type="Pfam" id="PF23584"/>
    </source>
</evidence>
<evidence type="ECO:0000256" key="1">
    <source>
        <dbReference type="SAM" id="SignalP"/>
    </source>
</evidence>
<feature type="domain" description="DUF7136" evidence="2">
    <location>
        <begin position="58"/>
        <end position="271"/>
    </location>
</feature>
<dbReference type="Proteomes" id="UP001444661">
    <property type="component" value="Unassembled WGS sequence"/>
</dbReference>
<gene>
    <name evidence="3" type="ORF">PG993_007918</name>
</gene>
<protein>
    <recommendedName>
        <fullName evidence="2">DUF7136 domain-containing protein</fullName>
    </recommendedName>
</protein>
<dbReference type="Pfam" id="PF23584">
    <property type="entry name" value="DUF7136"/>
    <property type="match status" value="1"/>
</dbReference>
<evidence type="ECO:0000313" key="3">
    <source>
        <dbReference type="EMBL" id="KAK8039507.1"/>
    </source>
</evidence>
<feature type="signal peptide" evidence="1">
    <location>
        <begin position="1"/>
        <end position="22"/>
    </location>
</feature>
<sequence length="313" mass="34400">MPFHFNPQRIIAACVILGAIISEDLFCHATTTTASTTETASATSVAPFSSSSPDVPYLEAEFIFPRNETYKESAIFPVAFAFRGLDAVRKIGRFTIQWSIMPWTMGVTPGGIWHDRGYFDDIPEEGDAFIAVANTNVTEWLNTQAHRRWGDRYTMAWDLDFPDLREDDGRCGSSYYMSRRIMFTIHSLWQIRMGRGAGFGDEIGIDAVVPADKCPVFSAVVEFQPNATMPECPTFMEEWNTGRRGDPCGVRVDQAVASSIQSKAESMATSSWIAAHPESTTTSTSSNFAALATAPAGSAYVAVSLITYLTFGL</sequence>
<accession>A0ABR1SYV1</accession>
<comment type="caution">
    <text evidence="3">The sequence shown here is derived from an EMBL/GenBank/DDBJ whole genome shotgun (WGS) entry which is preliminary data.</text>
</comment>
<feature type="chain" id="PRO_5047285646" description="DUF7136 domain-containing protein" evidence="1">
    <location>
        <begin position="23"/>
        <end position="313"/>
    </location>
</feature>
<proteinExistence type="predicted"/>
<reference evidence="3 4" key="1">
    <citation type="submission" date="2023-01" db="EMBL/GenBank/DDBJ databases">
        <title>Analysis of 21 Apiospora genomes using comparative genomics revels a genus with tremendous synthesis potential of carbohydrate active enzymes and secondary metabolites.</title>
        <authorList>
            <person name="Sorensen T."/>
        </authorList>
    </citation>
    <scope>NUCLEOTIDE SEQUENCE [LARGE SCALE GENOMIC DNA]</scope>
    <source>
        <strain evidence="3 4">CBS 33761</strain>
    </source>
</reference>
<organism evidence="3 4">
    <name type="scientific">Apiospora rasikravindrae</name>
    <dbReference type="NCBI Taxonomy" id="990691"/>
    <lineage>
        <taxon>Eukaryota</taxon>
        <taxon>Fungi</taxon>
        <taxon>Dikarya</taxon>
        <taxon>Ascomycota</taxon>
        <taxon>Pezizomycotina</taxon>
        <taxon>Sordariomycetes</taxon>
        <taxon>Xylariomycetidae</taxon>
        <taxon>Amphisphaeriales</taxon>
        <taxon>Apiosporaceae</taxon>
        <taxon>Apiospora</taxon>
    </lineage>
</organism>
<name>A0ABR1SYV1_9PEZI</name>
<dbReference type="InterPro" id="IPR055560">
    <property type="entry name" value="DUF7136"/>
</dbReference>
<keyword evidence="4" id="KW-1185">Reference proteome</keyword>
<evidence type="ECO:0000313" key="4">
    <source>
        <dbReference type="Proteomes" id="UP001444661"/>
    </source>
</evidence>
<keyword evidence="1" id="KW-0732">Signal</keyword>